<dbReference type="PROSITE" id="PS50948">
    <property type="entry name" value="PAN"/>
    <property type="match status" value="1"/>
</dbReference>
<gene>
    <name evidence="9" type="ORF">CHS0354_012759</name>
</gene>
<dbReference type="EMBL" id="JAEAOA010000769">
    <property type="protein sequence ID" value="KAK3580231.1"/>
    <property type="molecule type" value="Genomic_DNA"/>
</dbReference>
<sequence length="648" mass="73125">MASFDEQVEISLPEIYHVNNHLREENRMLKSWLEKGRPCDTSKETDDKKPIKWKGRLMNTLLVSKFFLVVFIAIALVLVIFHLKDLIGEVTDFQTYSKQAILEKTNDNLQQKKRLSISLREDVSLQECHGPYLKRSFPDMDYALLGYNILKGYPMSIGHDPGFTYPIFRANYSNNDQTADCQYSVPKGLILIPDVSCITSFSSKIVQTQYELQQSLSVSAHISGGGWGVSFSASAGYKEASSTVTSGQWIMIYSSAKCNYYYCKLEKTSPPPFHPVFLNWVHKLNRTISNSYKDDSDTYMAFFDHYGTHFVDEATFGASFTYEHKMSSSSYSKMQEKGTNVAVMASYSGLFSIGAGFNLDSSQREQASVFQSEVQTSTVTIGAPPPANGDTMTWASTVKETPVPTQYSLTPIAELFCSDYMEYLGVRYDEIKLRIEKYKNEYCSYLHKKGLVDTCQDLTEGLILKETALSGTTDVENLDRSRCIKACLERYSCVAISFCRECTTNDYNYNSCQMYTESISITGTKTNGMETTIIISKIKKQLKFSDTAIIGRERIANQTMNVRRMNVHDCLSRCLDDAHCVAFTFCECSNTERNCKLYSEEGINQLETERGTDTYFISNMLQSVYDIYPTSATPTSIPSSGNGTSKDT</sequence>
<dbReference type="GO" id="GO:0016020">
    <property type="term" value="C:membrane"/>
    <property type="evidence" value="ECO:0007669"/>
    <property type="project" value="UniProtKB-SubCell"/>
</dbReference>
<keyword evidence="6" id="KW-0812">Transmembrane</keyword>
<organism evidence="9 10">
    <name type="scientific">Potamilus streckersoni</name>
    <dbReference type="NCBI Taxonomy" id="2493646"/>
    <lineage>
        <taxon>Eukaryota</taxon>
        <taxon>Metazoa</taxon>
        <taxon>Spiralia</taxon>
        <taxon>Lophotrochozoa</taxon>
        <taxon>Mollusca</taxon>
        <taxon>Bivalvia</taxon>
        <taxon>Autobranchia</taxon>
        <taxon>Heteroconchia</taxon>
        <taxon>Palaeoheterodonta</taxon>
        <taxon>Unionida</taxon>
        <taxon>Unionoidea</taxon>
        <taxon>Unionidae</taxon>
        <taxon>Ambleminae</taxon>
        <taxon>Lampsilini</taxon>
        <taxon>Potamilus</taxon>
    </lineage>
</organism>
<dbReference type="PROSITE" id="PS51412">
    <property type="entry name" value="MACPF_2"/>
    <property type="match status" value="1"/>
</dbReference>
<feature type="domain" description="MACPF" evidence="8">
    <location>
        <begin position="124"/>
        <end position="446"/>
    </location>
</feature>
<feature type="domain" description="Apple" evidence="7">
    <location>
        <begin position="536"/>
        <end position="621"/>
    </location>
</feature>
<reference evidence="9" key="1">
    <citation type="journal article" date="2021" name="Genome Biol. Evol.">
        <title>A High-Quality Reference Genome for a Parasitic Bivalve with Doubly Uniparental Inheritance (Bivalvia: Unionida).</title>
        <authorList>
            <person name="Smith C.H."/>
        </authorList>
    </citation>
    <scope>NUCLEOTIDE SEQUENCE</scope>
    <source>
        <strain evidence="9">CHS0354</strain>
    </source>
</reference>
<reference evidence="9" key="2">
    <citation type="journal article" date="2021" name="Genome Biol. Evol.">
        <title>Developing a high-quality reference genome for a parasitic bivalve with doubly uniparental inheritance (Bivalvia: Unionida).</title>
        <authorList>
            <person name="Smith C.H."/>
        </authorList>
    </citation>
    <scope>NUCLEOTIDE SEQUENCE</scope>
    <source>
        <strain evidence="9">CHS0354</strain>
        <tissue evidence="9">Mantle</tissue>
    </source>
</reference>
<keyword evidence="10" id="KW-1185">Reference proteome</keyword>
<dbReference type="SMART" id="SM00457">
    <property type="entry name" value="MACPF"/>
    <property type="match status" value="1"/>
</dbReference>
<evidence type="ECO:0000313" key="9">
    <source>
        <dbReference type="EMBL" id="KAK3580231.1"/>
    </source>
</evidence>
<keyword evidence="4 6" id="KW-0472">Membrane</keyword>
<feature type="transmembrane region" description="Helical" evidence="6">
    <location>
        <begin position="62"/>
        <end position="83"/>
    </location>
</feature>
<evidence type="ECO:0008006" key="11">
    <source>
        <dbReference type="Google" id="ProtNLM"/>
    </source>
</evidence>
<proteinExistence type="predicted"/>
<accession>A0AAE0VJS6</accession>
<evidence type="ECO:0000256" key="5">
    <source>
        <dbReference type="ARBA" id="ARBA00023157"/>
    </source>
</evidence>
<keyword evidence="6" id="KW-1133">Transmembrane helix</keyword>
<dbReference type="GO" id="GO:0005576">
    <property type="term" value="C:extracellular region"/>
    <property type="evidence" value="ECO:0007669"/>
    <property type="project" value="UniProtKB-SubCell"/>
</dbReference>
<protein>
    <recommendedName>
        <fullName evidence="11">MACPF domain-containing protein</fullName>
    </recommendedName>
</protein>
<name>A0AAE0VJS6_9BIVA</name>
<evidence type="ECO:0000313" key="10">
    <source>
        <dbReference type="Proteomes" id="UP001195483"/>
    </source>
</evidence>
<comment type="subcellular location">
    <subcellularLocation>
        <location evidence="1">Membrane</location>
    </subcellularLocation>
    <subcellularLocation>
        <location evidence="2">Secreted</location>
    </subcellularLocation>
</comment>
<keyword evidence="3" id="KW-0964">Secreted</keyword>
<evidence type="ECO:0000259" key="7">
    <source>
        <dbReference type="PROSITE" id="PS50948"/>
    </source>
</evidence>
<evidence type="ECO:0000256" key="4">
    <source>
        <dbReference type="ARBA" id="ARBA00023136"/>
    </source>
</evidence>
<dbReference type="AlphaFoldDB" id="A0AAE0VJS6"/>
<reference evidence="9" key="3">
    <citation type="submission" date="2023-05" db="EMBL/GenBank/DDBJ databases">
        <authorList>
            <person name="Smith C.H."/>
        </authorList>
    </citation>
    <scope>NUCLEOTIDE SEQUENCE</scope>
    <source>
        <strain evidence="9">CHS0354</strain>
        <tissue evidence="9">Mantle</tissue>
    </source>
</reference>
<comment type="caution">
    <text evidence="9">The sequence shown here is derived from an EMBL/GenBank/DDBJ whole genome shotgun (WGS) entry which is preliminary data.</text>
</comment>
<evidence type="ECO:0000256" key="6">
    <source>
        <dbReference type="SAM" id="Phobius"/>
    </source>
</evidence>
<evidence type="ECO:0000256" key="2">
    <source>
        <dbReference type="ARBA" id="ARBA00004613"/>
    </source>
</evidence>
<dbReference type="Proteomes" id="UP001195483">
    <property type="component" value="Unassembled WGS sequence"/>
</dbReference>
<dbReference type="Pfam" id="PF01823">
    <property type="entry name" value="MACPF"/>
    <property type="match status" value="1"/>
</dbReference>
<dbReference type="InterPro" id="IPR003609">
    <property type="entry name" value="Pan_app"/>
</dbReference>
<evidence type="ECO:0000259" key="8">
    <source>
        <dbReference type="PROSITE" id="PS51412"/>
    </source>
</evidence>
<dbReference type="InterPro" id="IPR020864">
    <property type="entry name" value="MACPF"/>
</dbReference>
<evidence type="ECO:0000256" key="3">
    <source>
        <dbReference type="ARBA" id="ARBA00022525"/>
    </source>
</evidence>
<keyword evidence="5" id="KW-1015">Disulfide bond</keyword>
<dbReference type="InterPro" id="IPR020863">
    <property type="entry name" value="MACPF_CS"/>
</dbReference>
<dbReference type="PROSITE" id="PS00279">
    <property type="entry name" value="MACPF_1"/>
    <property type="match status" value="1"/>
</dbReference>
<evidence type="ECO:0000256" key="1">
    <source>
        <dbReference type="ARBA" id="ARBA00004370"/>
    </source>
</evidence>